<evidence type="ECO:0000256" key="1">
    <source>
        <dbReference type="ARBA" id="ARBA00023125"/>
    </source>
</evidence>
<keyword evidence="4" id="KW-1185">Reference proteome</keyword>
<dbReference type="GO" id="GO:0042645">
    <property type="term" value="C:mitochondrial nucleoid"/>
    <property type="evidence" value="ECO:0007669"/>
    <property type="project" value="TreeGrafter"/>
</dbReference>
<dbReference type="PROSITE" id="PS50935">
    <property type="entry name" value="SSB"/>
    <property type="match status" value="1"/>
</dbReference>
<dbReference type="AlphaFoldDB" id="A0A1F5LVP1"/>
<dbReference type="Pfam" id="PF00436">
    <property type="entry name" value="SSB"/>
    <property type="match status" value="1"/>
</dbReference>
<evidence type="ECO:0000256" key="2">
    <source>
        <dbReference type="PROSITE-ProRule" id="PRU00252"/>
    </source>
</evidence>
<name>A0A1F5LVP1_PENAI</name>
<organism evidence="3 4">
    <name type="scientific">Penicillium arizonense</name>
    <dbReference type="NCBI Taxonomy" id="1835702"/>
    <lineage>
        <taxon>Eukaryota</taxon>
        <taxon>Fungi</taxon>
        <taxon>Dikarya</taxon>
        <taxon>Ascomycota</taxon>
        <taxon>Pezizomycotina</taxon>
        <taxon>Eurotiomycetes</taxon>
        <taxon>Eurotiomycetidae</taxon>
        <taxon>Eurotiales</taxon>
        <taxon>Aspergillaceae</taxon>
        <taxon>Penicillium</taxon>
    </lineage>
</organism>
<dbReference type="CDD" id="cd04496">
    <property type="entry name" value="SSB_OBF"/>
    <property type="match status" value="1"/>
</dbReference>
<protein>
    <recommendedName>
        <fullName evidence="5">SsDNA binding protein</fullName>
    </recommendedName>
</protein>
<dbReference type="PANTHER" id="PTHR10302:SF0">
    <property type="entry name" value="SINGLE-STRANDED DNA-BINDING PROTEIN, MITOCHONDRIAL"/>
    <property type="match status" value="1"/>
</dbReference>
<proteinExistence type="predicted"/>
<dbReference type="EMBL" id="LXJU01000002">
    <property type="protein sequence ID" value="OGE57215.1"/>
    <property type="molecule type" value="Genomic_DNA"/>
</dbReference>
<dbReference type="InterPro" id="IPR000424">
    <property type="entry name" value="Primosome_PriB/ssb"/>
</dbReference>
<gene>
    <name evidence="3" type="ORF">PENARI_c002G00372</name>
</gene>
<dbReference type="Gene3D" id="2.40.50.140">
    <property type="entry name" value="Nucleic acid-binding proteins"/>
    <property type="match status" value="1"/>
</dbReference>
<accession>A0A1F5LVP1</accession>
<dbReference type="GO" id="GO:0003697">
    <property type="term" value="F:single-stranded DNA binding"/>
    <property type="evidence" value="ECO:0007669"/>
    <property type="project" value="InterPro"/>
</dbReference>
<evidence type="ECO:0000313" key="4">
    <source>
        <dbReference type="Proteomes" id="UP000177622"/>
    </source>
</evidence>
<dbReference type="SUPFAM" id="SSF50249">
    <property type="entry name" value="Nucleic acid-binding proteins"/>
    <property type="match status" value="1"/>
</dbReference>
<sequence>MSSFLNSLRPGLRMAKTATQTARAFSSSPAHALARLTVTGRLGADPELQATASGQEVIKYVVGSSHGPRDNRQTSWFRITSFAPEGPHRDYLLSMTKGTLVLVEGDASLRTYDDAEGKSRTSLNVIQRYIEVLKRPFNADQESQQ</sequence>
<reference evidence="3 4" key="1">
    <citation type="journal article" date="2016" name="Sci. Rep.">
        <title>Penicillium arizonense, a new, genome sequenced fungal species, reveals a high chemical diversity in secreted metabolites.</title>
        <authorList>
            <person name="Grijseels S."/>
            <person name="Nielsen J.C."/>
            <person name="Randelovic M."/>
            <person name="Nielsen J."/>
            <person name="Nielsen K.F."/>
            <person name="Workman M."/>
            <person name="Frisvad J.C."/>
        </authorList>
    </citation>
    <scope>NUCLEOTIDE SEQUENCE [LARGE SCALE GENOMIC DNA]</scope>
    <source>
        <strain evidence="3 4">CBS 141311</strain>
    </source>
</reference>
<dbReference type="GeneID" id="34571891"/>
<evidence type="ECO:0000313" key="3">
    <source>
        <dbReference type="EMBL" id="OGE57215.1"/>
    </source>
</evidence>
<keyword evidence="1 2" id="KW-0238">DNA-binding</keyword>
<comment type="caution">
    <text evidence="3">The sequence shown here is derived from an EMBL/GenBank/DDBJ whole genome shotgun (WGS) entry which is preliminary data.</text>
</comment>
<dbReference type="OrthoDB" id="1078367at2759"/>
<dbReference type="Proteomes" id="UP000177622">
    <property type="component" value="Unassembled WGS sequence"/>
</dbReference>
<dbReference type="PANTHER" id="PTHR10302">
    <property type="entry name" value="SINGLE-STRANDED DNA-BINDING PROTEIN"/>
    <property type="match status" value="1"/>
</dbReference>
<dbReference type="GO" id="GO:0006264">
    <property type="term" value="P:mitochondrial DNA replication"/>
    <property type="evidence" value="ECO:0007669"/>
    <property type="project" value="TreeGrafter"/>
</dbReference>
<evidence type="ECO:0008006" key="5">
    <source>
        <dbReference type="Google" id="ProtNLM"/>
    </source>
</evidence>
<dbReference type="InterPro" id="IPR011344">
    <property type="entry name" value="ssDNA-bd"/>
</dbReference>
<dbReference type="RefSeq" id="XP_022492642.1">
    <property type="nucleotide sequence ID" value="XM_022627157.1"/>
</dbReference>
<dbReference type="STRING" id="1835702.A0A1F5LVP1"/>
<dbReference type="InterPro" id="IPR012340">
    <property type="entry name" value="NA-bd_OB-fold"/>
</dbReference>